<accession>A0A8X7NRT7</accession>
<protein>
    <recommendedName>
        <fullName evidence="10">Potassium transporter</fullName>
    </recommendedName>
</protein>
<evidence type="ECO:0000256" key="3">
    <source>
        <dbReference type="ARBA" id="ARBA00022448"/>
    </source>
</evidence>
<evidence type="ECO:0000256" key="8">
    <source>
        <dbReference type="ARBA" id="ARBA00023065"/>
    </source>
</evidence>
<keyword evidence="8 10" id="KW-0406">Ion transport</keyword>
<dbReference type="Pfam" id="PF02705">
    <property type="entry name" value="K_trans"/>
    <property type="match status" value="1"/>
</dbReference>
<keyword evidence="9 10" id="KW-0472">Membrane</keyword>
<comment type="similarity">
    <text evidence="2 10">Belongs to the HAK/KUP transporter (TC 2.A.72.3) family.</text>
</comment>
<evidence type="ECO:0000256" key="5">
    <source>
        <dbReference type="ARBA" id="ARBA00022692"/>
    </source>
</evidence>
<keyword evidence="6 10" id="KW-0630">Potassium</keyword>
<evidence type="ECO:0000259" key="12">
    <source>
        <dbReference type="Pfam" id="PF02705"/>
    </source>
</evidence>
<keyword evidence="7 10" id="KW-1133">Transmembrane helix</keyword>
<feature type="transmembrane region" description="Helical" evidence="10">
    <location>
        <begin position="417"/>
        <end position="442"/>
    </location>
</feature>
<feature type="transmembrane region" description="Helical" evidence="10">
    <location>
        <begin position="588"/>
        <end position="606"/>
    </location>
</feature>
<evidence type="ECO:0000256" key="10">
    <source>
        <dbReference type="RuleBase" id="RU321113"/>
    </source>
</evidence>
<dbReference type="Proteomes" id="UP000886595">
    <property type="component" value="Unassembled WGS sequence"/>
</dbReference>
<feature type="transmembrane region" description="Helical" evidence="10">
    <location>
        <begin position="454"/>
        <end position="476"/>
    </location>
</feature>
<name>A0A8X7NRT7_BRACI</name>
<feature type="transmembrane region" description="Helical" evidence="10">
    <location>
        <begin position="511"/>
        <end position="533"/>
    </location>
</feature>
<dbReference type="GO" id="GO:0005886">
    <property type="term" value="C:plasma membrane"/>
    <property type="evidence" value="ECO:0007669"/>
    <property type="project" value="UniProtKB-SubCell"/>
</dbReference>
<evidence type="ECO:0000256" key="4">
    <source>
        <dbReference type="ARBA" id="ARBA00022538"/>
    </source>
</evidence>
<feature type="domain" description="K+ potassium transporter integral membrane" evidence="12">
    <location>
        <begin position="60"/>
        <end position="549"/>
    </location>
</feature>
<dbReference type="NCBIfam" id="TIGR00794">
    <property type="entry name" value="kup"/>
    <property type="match status" value="1"/>
</dbReference>
<feature type="transmembrane region" description="Helical" evidence="10">
    <location>
        <begin position="369"/>
        <end position="396"/>
    </location>
</feature>
<evidence type="ECO:0000256" key="1">
    <source>
        <dbReference type="ARBA" id="ARBA00004651"/>
    </source>
</evidence>
<comment type="caution">
    <text evidence="10">Lacks conserved residue(s) required for the propagation of feature annotation.</text>
</comment>
<feature type="domain" description="K+ potassium transporter C-terminal" evidence="13">
    <location>
        <begin position="562"/>
        <end position="813"/>
    </location>
</feature>
<keyword evidence="4 10" id="KW-0633">Potassium transport</keyword>
<feature type="transmembrane region" description="Helical" evidence="10">
    <location>
        <begin position="250"/>
        <end position="272"/>
    </location>
</feature>
<sequence>MSERVEASIAEGENTIEERHIGAMWELEQKLDQSMDEEANKLKIMYREKGLSMWMLLRLSFQSLGIVYGDLGTSPLYVFYNTFPDGIKDSEDVIGALSLIIYSLLLIPLIKYVFIVCKANDNGQGGTLAIYSLLCRHAKVKLIPNQQRSDEDLTTYSRTLVAEGSFAAKTKKWLESKESRKRALLFVVLLGTCMMIGDGILTPAISVLSATGGIKVSSPKMSSDIVVVMSIVILVGLFSMQHYGTDKVGWLFAPIVFIWFLFIGATGIYNIFKHDTRVLKAFSPTYVYLYFKRRGRDGWISLGGILLSITGTEALYADIAYFPLLAIQLAFTFFVFPCLLLSYCGQAAYLVNHKDHYDDAFYASIPRSVYWPMFVVATGAAIVGSQAAISGTYSIIKQAVSHGCFPRVKIVHTSKKFVGQIYCPDINWMLMLGCIAVTASLVSRIRAKSEMHTVRWTAVVLVMLVTTLLMVLTMLLVWRCHWILVLIFAFLSLVVELSYFSAVLLKVNQGGWVPLIIAAISLLVMSVWQYATVKKYEFEMHSKVSMSWILGLGPSLGLVRVPGIGLVYTELASGVPHIFSHFITNLPAINSVVVFVCVKYLPVYTVPEEERFLVKRIGPKKFRMFRCVARYGYKDLHRKDDGFENKLLTNLSSFIRIETMMEPGLTSSTYSSAFSVNYTQESRDELLRNNSNHNNNNNNMDMFSSMVDYTVSTLDTIVPADSPRNATSFSQNNTVEEEEEEEDELEFLKTCKESGVVHIMGNTVVKARNGSWLPKRIAIDYVYAFLDKICRENSVILHVPHETLLNVGQVFYI</sequence>
<feature type="transmembrane region" description="Helical" evidence="10">
    <location>
        <begin position="298"/>
        <end position="317"/>
    </location>
</feature>
<evidence type="ECO:0000313" key="14">
    <source>
        <dbReference type="EMBL" id="KAG2238450.1"/>
    </source>
</evidence>
<comment type="subcellular location">
    <subcellularLocation>
        <location evidence="1">Cell membrane</location>
        <topology evidence="1">Multi-pass membrane protein</topology>
    </subcellularLocation>
    <subcellularLocation>
        <location evidence="10">Membrane</location>
        <topology evidence="10">Multi-pass membrane protein</topology>
    </subcellularLocation>
</comment>
<organism evidence="14 15">
    <name type="scientific">Brassica carinata</name>
    <name type="common">Ethiopian mustard</name>
    <name type="synonym">Abyssinian cabbage</name>
    <dbReference type="NCBI Taxonomy" id="52824"/>
    <lineage>
        <taxon>Eukaryota</taxon>
        <taxon>Viridiplantae</taxon>
        <taxon>Streptophyta</taxon>
        <taxon>Embryophyta</taxon>
        <taxon>Tracheophyta</taxon>
        <taxon>Spermatophyta</taxon>
        <taxon>Magnoliopsida</taxon>
        <taxon>eudicotyledons</taxon>
        <taxon>Gunneridae</taxon>
        <taxon>Pentapetalae</taxon>
        <taxon>rosids</taxon>
        <taxon>malvids</taxon>
        <taxon>Brassicales</taxon>
        <taxon>Brassicaceae</taxon>
        <taxon>Brassiceae</taxon>
        <taxon>Brassica</taxon>
    </lineage>
</organism>
<evidence type="ECO:0000256" key="11">
    <source>
        <dbReference type="SAM" id="MobiDB-lite"/>
    </source>
</evidence>
<dbReference type="InterPro" id="IPR053951">
    <property type="entry name" value="K_trans_N"/>
</dbReference>
<feature type="transmembrane region" description="Helical" evidence="10">
    <location>
        <begin position="183"/>
        <end position="205"/>
    </location>
</feature>
<dbReference type="PANTHER" id="PTHR30540:SF129">
    <property type="entry name" value="POTASSIUM TRANSPORTER"/>
    <property type="match status" value="1"/>
</dbReference>
<dbReference type="AlphaFoldDB" id="A0A8X7NRT7"/>
<evidence type="ECO:0000256" key="7">
    <source>
        <dbReference type="ARBA" id="ARBA00022989"/>
    </source>
</evidence>
<feature type="transmembrane region" description="Helical" evidence="10">
    <location>
        <begin position="483"/>
        <end position="505"/>
    </location>
</feature>
<keyword evidence="15" id="KW-1185">Reference proteome</keyword>
<dbReference type="OrthoDB" id="504708at2759"/>
<comment type="caution">
    <text evidence="14">The sequence shown here is derived from an EMBL/GenBank/DDBJ whole genome shotgun (WGS) entry which is preliminary data.</text>
</comment>
<feature type="transmembrane region" description="Helical" evidence="10">
    <location>
        <begin position="329"/>
        <end position="349"/>
    </location>
</feature>
<keyword evidence="5 10" id="KW-0812">Transmembrane</keyword>
<dbReference type="InterPro" id="IPR053952">
    <property type="entry name" value="K_trans_C"/>
</dbReference>
<comment type="function">
    <text evidence="10">Potassium transporter.</text>
</comment>
<dbReference type="PANTHER" id="PTHR30540">
    <property type="entry name" value="OSMOTIC STRESS POTASSIUM TRANSPORTER"/>
    <property type="match status" value="1"/>
</dbReference>
<feature type="transmembrane region" description="Helical" evidence="10">
    <location>
        <begin position="545"/>
        <end position="568"/>
    </location>
</feature>
<feature type="region of interest" description="Disordered" evidence="11">
    <location>
        <begin position="722"/>
        <end position="742"/>
    </location>
</feature>
<dbReference type="Pfam" id="PF22776">
    <property type="entry name" value="K_trans_C"/>
    <property type="match status" value="1"/>
</dbReference>
<dbReference type="EMBL" id="JAAMPC010001621">
    <property type="protein sequence ID" value="KAG2238450.1"/>
    <property type="molecule type" value="Genomic_DNA"/>
</dbReference>
<keyword evidence="3" id="KW-0813">Transport</keyword>
<gene>
    <name evidence="14" type="ORF">Bca52824_092292</name>
</gene>
<dbReference type="GO" id="GO:0015079">
    <property type="term" value="F:potassium ion transmembrane transporter activity"/>
    <property type="evidence" value="ECO:0007669"/>
    <property type="project" value="UniProtKB-UniRule"/>
</dbReference>
<evidence type="ECO:0000313" key="15">
    <source>
        <dbReference type="Proteomes" id="UP000886595"/>
    </source>
</evidence>
<evidence type="ECO:0000256" key="9">
    <source>
        <dbReference type="ARBA" id="ARBA00023136"/>
    </source>
</evidence>
<reference evidence="14 15" key="1">
    <citation type="submission" date="2020-02" db="EMBL/GenBank/DDBJ databases">
        <authorList>
            <person name="Ma Q."/>
            <person name="Huang Y."/>
            <person name="Song X."/>
            <person name="Pei D."/>
        </authorList>
    </citation>
    <scope>NUCLEOTIDE SEQUENCE [LARGE SCALE GENOMIC DNA]</scope>
    <source>
        <strain evidence="14">Sxm20200214</strain>
        <tissue evidence="14">Leaf</tissue>
    </source>
</reference>
<dbReference type="InterPro" id="IPR003855">
    <property type="entry name" value="K+_transporter"/>
</dbReference>
<evidence type="ECO:0000259" key="13">
    <source>
        <dbReference type="Pfam" id="PF22776"/>
    </source>
</evidence>
<feature type="transmembrane region" description="Helical" evidence="10">
    <location>
        <begin position="51"/>
        <end position="69"/>
    </location>
</feature>
<proteinExistence type="inferred from homology"/>
<feature type="compositionally biased region" description="Polar residues" evidence="11">
    <location>
        <begin position="724"/>
        <end position="734"/>
    </location>
</feature>
<feature type="transmembrane region" description="Helical" evidence="10">
    <location>
        <begin position="93"/>
        <end position="114"/>
    </location>
</feature>
<evidence type="ECO:0000256" key="6">
    <source>
        <dbReference type="ARBA" id="ARBA00022958"/>
    </source>
</evidence>
<evidence type="ECO:0000256" key="2">
    <source>
        <dbReference type="ARBA" id="ARBA00008440"/>
    </source>
</evidence>